<keyword evidence="1" id="KW-0812">Transmembrane</keyword>
<sequence>MDAMKKRHIFFWIVGIILFIICIFYLLRLSQRDDDFFLAETSETISETTETTDNSSNDQNVSIESTLKAFGENWLNFSDISERNEQVEEYMTEDAINNSQLDSDTTKDESTGNIKTIAQDIDHPQKYILVGEETTQGETKEIILEIDITGDPSPKISHFEFSYKE</sequence>
<keyword evidence="1" id="KW-1133">Transmembrane helix</keyword>
<dbReference type="EMBL" id="AP012046">
    <property type="protein sequence ID" value="BAK93901.1"/>
    <property type="molecule type" value="Genomic_DNA"/>
</dbReference>
<feature type="transmembrane region" description="Helical" evidence="1">
    <location>
        <begin position="9"/>
        <end position="27"/>
    </location>
</feature>
<proteinExistence type="predicted"/>
<dbReference type="NCBIfam" id="NF042930">
    <property type="entry name" value="EF0163_fam"/>
    <property type="match status" value="1"/>
</dbReference>
<accession>A0AAN1VR19</accession>
<name>A0AAN1VR19_TETHN</name>
<gene>
    <name evidence="2" type="ordered locus">TEH_05740</name>
</gene>
<reference evidence="2 3" key="1">
    <citation type="submission" date="2011-01" db="EMBL/GenBank/DDBJ databases">
        <title>Whole genome sequence of Tetragenococcus halophilus NBRC 12172.</title>
        <authorList>
            <person name="Nakazawa H."/>
            <person name="Omata S."/>
            <person name="Koga C."/>
            <person name="Watanabe Y."/>
            <person name="Katano Y."/>
            <person name="Ito N."/>
            <person name="Tsukatani N."/>
            <person name="Ankai A."/>
            <person name="Oguchi A."/>
            <person name="Fukui S."/>
            <person name="Yashiro I."/>
            <person name="Kamata S."/>
            <person name="Hashimoto Y."/>
            <person name="Yamazaki J."/>
            <person name="Taguchi H."/>
            <person name="Tanaka A."/>
            <person name="Koyama T."/>
            <person name="Ichige A."/>
            <person name="Hanya Y."/>
            <person name="Tanikawa S."/>
            <person name="Yamazaki S."/>
            <person name="Fujita N."/>
        </authorList>
    </citation>
    <scope>NUCLEOTIDE SEQUENCE [LARGE SCALE GENOMIC DNA]</scope>
    <source>
        <strain evidence="3">DSM 20338 / JCM 20259 / NCIMB 9735 / NBRC 12172</strain>
    </source>
</reference>
<protein>
    <submittedName>
        <fullName evidence="2">Uncharacterized protein</fullName>
    </submittedName>
</protein>
<evidence type="ECO:0000313" key="3">
    <source>
        <dbReference type="Proteomes" id="UP000002663"/>
    </source>
</evidence>
<keyword evidence="1" id="KW-0472">Membrane</keyword>
<dbReference type="Proteomes" id="UP000002663">
    <property type="component" value="Chromosome"/>
</dbReference>
<dbReference type="KEGG" id="thl:TEH_05740"/>
<evidence type="ECO:0000256" key="1">
    <source>
        <dbReference type="SAM" id="Phobius"/>
    </source>
</evidence>
<dbReference type="AlphaFoldDB" id="A0AAN1VR19"/>
<dbReference type="InterPro" id="IPR049982">
    <property type="entry name" value="EF0163-like"/>
</dbReference>
<evidence type="ECO:0000313" key="2">
    <source>
        <dbReference type="EMBL" id="BAK93901.1"/>
    </source>
</evidence>
<organism evidence="2 3">
    <name type="scientific">Tetragenococcus halophilus (strain DSM 20338 / JCM 20259 / NCIMB 9735 / NBRC 12172)</name>
    <name type="common">Pediococcus halophilus</name>
    <dbReference type="NCBI Taxonomy" id="945021"/>
    <lineage>
        <taxon>Bacteria</taxon>
        <taxon>Bacillati</taxon>
        <taxon>Bacillota</taxon>
        <taxon>Bacilli</taxon>
        <taxon>Lactobacillales</taxon>
        <taxon>Enterococcaceae</taxon>
        <taxon>Tetragenococcus</taxon>
    </lineage>
</organism>